<feature type="coiled-coil region" evidence="1">
    <location>
        <begin position="746"/>
        <end position="773"/>
    </location>
</feature>
<keyword evidence="1" id="KW-0175">Coiled coil</keyword>
<dbReference type="STRING" id="1137799.GZ78_15425"/>
<evidence type="ECO:0000256" key="2">
    <source>
        <dbReference type="SAM" id="MobiDB-lite"/>
    </source>
</evidence>
<organism evidence="3 4">
    <name type="scientific">Endozoicomonas numazuensis</name>
    <dbReference type="NCBI Taxonomy" id="1137799"/>
    <lineage>
        <taxon>Bacteria</taxon>
        <taxon>Pseudomonadati</taxon>
        <taxon>Pseudomonadota</taxon>
        <taxon>Gammaproteobacteria</taxon>
        <taxon>Oceanospirillales</taxon>
        <taxon>Endozoicomonadaceae</taxon>
        <taxon>Endozoicomonas</taxon>
    </lineage>
</organism>
<gene>
    <name evidence="3" type="ORF">GZ78_15425</name>
</gene>
<evidence type="ECO:0000256" key="1">
    <source>
        <dbReference type="SAM" id="Coils"/>
    </source>
</evidence>
<dbReference type="RefSeq" id="WP_034837246.1">
    <property type="nucleotide sequence ID" value="NZ_JOKH01000003.1"/>
</dbReference>
<evidence type="ECO:0000313" key="3">
    <source>
        <dbReference type="EMBL" id="KEQ17221.1"/>
    </source>
</evidence>
<evidence type="ECO:0000313" key="4">
    <source>
        <dbReference type="Proteomes" id="UP000028073"/>
    </source>
</evidence>
<dbReference type="Proteomes" id="UP000028073">
    <property type="component" value="Unassembled WGS sequence"/>
</dbReference>
<proteinExistence type="predicted"/>
<feature type="region of interest" description="Disordered" evidence="2">
    <location>
        <begin position="920"/>
        <end position="967"/>
    </location>
</feature>
<name>A0A081NFJ8_9GAMM</name>
<dbReference type="OrthoDB" id="9816900at2"/>
<sequence>MKLKGIGLLVGLLQILPVFGSLLENMAAGVSAGIFSAEALPFIKIQNMHRFYQSHIPVNVFMSEEVLPLLPAPLVSDPLEIVKGPLYQLEDHRLLRLLRKNRQYFIQLELKPSRVDGSIKTDIKSVSTVVYDEGETFTFWLPENRQSEKGIQIEVCLAENSVIESLIREYLSIYFGDVEDYTVSQTTDGSIQISVWKKGVLINLTLKQLLMKLGEWHYFFFEVYLQGRYGRSHCTSVYVPGSSSAEYIPVYSPAKKKIKGDNPTHSEEVTDGNTGSRSTKKGEATGGGAPEPNPSKVQTQNKPEQGGKDVPDGPLDFEAVSREQPDGQNKGGAQANPSQDLTRFRMMRAMNDLVTKRQIQEGRGKGVKKLAEFIHGEHEVALRKEFDSVSRSPGAALPVFLADILVQGYTAQLARFLLTRFDEAQLNLFKDELNTVLRQQTFRVRRAGQTQIRRGKENNQYPLVVSILEELGSAGGAGDSGCSLAKLNEKGWDIVLSQGKNEVVYHHDQHRQMVEEGLPALAGAELSKRMLVDLLAAMGLFLQDDALRDDVIQEICSVVPVDVDSTVKEKMQSVGLNQGILEISLGLQEFVRLRGHPNVFAGTVLLSERPRKHVEILLRGGYVEIRVSMEFSSVTLTRPDGRTQTLRMQLGIRNHYRFYTETSSLETSRSEVVLSPPQIPPGPTEEEQKAWLEAAQKRYENTVRNGLVKSRESYAKYKEEVEDRNDDSLMSLSPPSRQFKVAWQKLKSLRGLVEEWQLDKDELMDQYAELKQATRVYLESVRAALRAMGTTQAESHPHGQALINKYVRLVEQSIDHLEAMQRLAEQKAQPQFNRREMEEQIRKWVESHEALGDTFRYDTRSELPVERSERVNDGTMTQEQKTVTSYLVDIYYVMTSAFTVEKQMVLADVNGSGNLELQSEDEPAAEALIQPSEEEGGTAEPVLPFRVIDEGDDSPDTPDEVMSENNQ</sequence>
<dbReference type="EMBL" id="JOKH01000003">
    <property type="protein sequence ID" value="KEQ17221.1"/>
    <property type="molecule type" value="Genomic_DNA"/>
</dbReference>
<feature type="compositionally biased region" description="Acidic residues" evidence="2">
    <location>
        <begin position="950"/>
        <end position="967"/>
    </location>
</feature>
<accession>A0A081NFJ8</accession>
<protein>
    <submittedName>
        <fullName evidence="3">Uncharacterized protein</fullName>
    </submittedName>
</protein>
<comment type="caution">
    <text evidence="3">The sequence shown here is derived from an EMBL/GenBank/DDBJ whole genome shotgun (WGS) entry which is preliminary data.</text>
</comment>
<dbReference type="AlphaFoldDB" id="A0A081NFJ8"/>
<reference evidence="3 4" key="1">
    <citation type="submission" date="2014-06" db="EMBL/GenBank/DDBJ databases">
        <title>Whole Genome Sequences of Three Symbiotic Endozoicomonas Bacteria.</title>
        <authorList>
            <person name="Neave M.J."/>
            <person name="Apprill A."/>
            <person name="Voolstra C.R."/>
        </authorList>
    </citation>
    <scope>NUCLEOTIDE SEQUENCE [LARGE SCALE GENOMIC DNA]</scope>
    <source>
        <strain evidence="3 4">DSM 25634</strain>
    </source>
</reference>
<feature type="compositionally biased region" description="Basic and acidic residues" evidence="2">
    <location>
        <begin position="259"/>
        <end position="268"/>
    </location>
</feature>
<keyword evidence="4" id="KW-1185">Reference proteome</keyword>
<feature type="region of interest" description="Disordered" evidence="2">
    <location>
        <begin position="255"/>
        <end position="342"/>
    </location>
</feature>